<gene>
    <name evidence="5" type="ORF">P0Y55_12520</name>
</gene>
<dbReference type="Pfam" id="PF07261">
    <property type="entry name" value="DnaB_2"/>
    <property type="match status" value="1"/>
</dbReference>
<dbReference type="InterPro" id="IPR006343">
    <property type="entry name" value="DnaB/C_C"/>
</dbReference>
<sequence length="496" mass="57353">MRVSNLMEFTENHRYYMCREFALSGLDRKVLTSLYQPMVGAIAIGFYQQLYCELADDAVGCSALDTQRKLFLGLGLELNVAGRKEVVAAASKLEAVGLLQVYRHHNPLTEETLYEYVLLRPLDAVEFFANLHLTLLLRDKLGKVALLELRTSLTLKQPPELAKFVNREEVTVPFYEMFQIAAGSIDPELEAAQVESASTRERGSAFLMQERIRHSDMLLRFPRGSVNRSFVERLNRSPELMGELNYVAYKYNLEVPEICRLLDEDGIFRQDGTLIWDELQSRANLYYRQDLKRDEERERFIARGESRNYSEAENEHSLQTTSMQLDVPERFLAEVTIERYNEMLFKEPYTRMLQRYFPGAVPDAFVRMFERIDLNYKLPEPVTNVLIHYVLGMNKNQRITKSFIDAIASNMLAKGIDTFDKAIRYVKEQEKLNESLERKRRGEEPVINKGSGSSSSYNRGTKRKPSMPVVKDEGPIEEVSAEEEAKMLELARRLKE</sequence>
<keyword evidence="6" id="KW-1185">Reference proteome</keyword>
<name>A0AA95F290_9BACL</name>
<evidence type="ECO:0000256" key="2">
    <source>
        <dbReference type="SAM" id="MobiDB-lite"/>
    </source>
</evidence>
<protein>
    <submittedName>
        <fullName evidence="5">DnaD domain protein</fullName>
    </submittedName>
</protein>
<feature type="region of interest" description="Disordered" evidence="2">
    <location>
        <begin position="436"/>
        <end position="478"/>
    </location>
</feature>
<organism evidence="5 6">
    <name type="scientific">Candidatus Cohnella colombiensis</name>
    <dbReference type="NCBI Taxonomy" id="3121368"/>
    <lineage>
        <taxon>Bacteria</taxon>
        <taxon>Bacillati</taxon>
        <taxon>Bacillota</taxon>
        <taxon>Bacilli</taxon>
        <taxon>Bacillales</taxon>
        <taxon>Paenibacillaceae</taxon>
        <taxon>Cohnella</taxon>
    </lineage>
</organism>
<evidence type="ECO:0000259" key="3">
    <source>
        <dbReference type="Pfam" id="PF07261"/>
    </source>
</evidence>
<feature type="domain" description="Replicative helicase loading/DNA remodeling protein DnaB N-terminal winged helix" evidence="4">
    <location>
        <begin position="12"/>
        <end position="183"/>
    </location>
</feature>
<evidence type="ECO:0000259" key="4">
    <source>
        <dbReference type="Pfam" id="PF25888"/>
    </source>
</evidence>
<dbReference type="AlphaFoldDB" id="A0AA95F290"/>
<dbReference type="Pfam" id="PF25888">
    <property type="entry name" value="WHD_DnaB"/>
    <property type="match status" value="1"/>
</dbReference>
<feature type="domain" description="DnaB/C C-terminal" evidence="3">
    <location>
        <begin position="375"/>
        <end position="425"/>
    </location>
</feature>
<dbReference type="InterPro" id="IPR058660">
    <property type="entry name" value="WHD_DnaB"/>
</dbReference>
<evidence type="ECO:0000256" key="1">
    <source>
        <dbReference type="ARBA" id="ARBA00093462"/>
    </source>
</evidence>
<evidence type="ECO:0000313" key="6">
    <source>
        <dbReference type="Proteomes" id="UP001178662"/>
    </source>
</evidence>
<feature type="compositionally biased region" description="Polar residues" evidence="2">
    <location>
        <begin position="450"/>
        <end position="459"/>
    </location>
</feature>
<evidence type="ECO:0000313" key="5">
    <source>
        <dbReference type="EMBL" id="WEK53405.1"/>
    </source>
</evidence>
<accession>A0AA95F290</accession>
<comment type="similarity">
    <text evidence="1">Belongs to the DnaB/DnaD family.</text>
</comment>
<dbReference type="Proteomes" id="UP001178662">
    <property type="component" value="Chromosome"/>
</dbReference>
<reference evidence="5" key="1">
    <citation type="submission" date="2023-03" db="EMBL/GenBank/DDBJ databases">
        <title>Andean soil-derived lignocellulolytic bacterial consortium as a source of novel taxa and putative plastic-active enzymes.</title>
        <authorList>
            <person name="Diaz-Garcia L."/>
            <person name="Chuvochina M."/>
            <person name="Feuerriegel G."/>
            <person name="Bunk B."/>
            <person name="Sproer C."/>
            <person name="Streit W.R."/>
            <person name="Rodriguez L.M."/>
            <person name="Overmann J."/>
            <person name="Jimenez D.J."/>
        </authorList>
    </citation>
    <scope>NUCLEOTIDE SEQUENCE</scope>
    <source>
        <strain evidence="5">MAG 2441</strain>
    </source>
</reference>
<feature type="compositionally biased region" description="Basic and acidic residues" evidence="2">
    <location>
        <begin position="436"/>
        <end position="446"/>
    </location>
</feature>
<proteinExistence type="inferred from homology"/>
<dbReference type="EMBL" id="CP119317">
    <property type="protein sequence ID" value="WEK53405.1"/>
    <property type="molecule type" value="Genomic_DNA"/>
</dbReference>